<dbReference type="AlphaFoldDB" id="A0A542YNB9"/>
<dbReference type="RefSeq" id="WP_141783838.1">
    <property type="nucleotide sequence ID" value="NZ_BAAAIK010000003.1"/>
</dbReference>
<dbReference type="PANTHER" id="PTHR37309">
    <property type="entry name" value="SLR0284 PROTEIN"/>
    <property type="match status" value="1"/>
</dbReference>
<dbReference type="PANTHER" id="PTHR37309:SF1">
    <property type="entry name" value="SLR0284 PROTEIN"/>
    <property type="match status" value="1"/>
</dbReference>
<reference evidence="2 3" key="1">
    <citation type="submission" date="2019-06" db="EMBL/GenBank/DDBJ databases">
        <title>Sequencing the genomes of 1000 actinobacteria strains.</title>
        <authorList>
            <person name="Klenk H.-P."/>
        </authorList>
    </citation>
    <scope>NUCLEOTIDE SEQUENCE [LARGE SCALE GENOMIC DNA]</scope>
    <source>
        <strain evidence="2 3">DSM 12335</strain>
    </source>
</reference>
<comment type="caution">
    <text evidence="2">The sequence shown here is derived from an EMBL/GenBank/DDBJ whole genome shotgun (WGS) entry which is preliminary data.</text>
</comment>
<proteinExistence type="predicted"/>
<sequence length="128" mass="13714">MSFLIRLVVNGVALWVASLLLDGIHLGGDADTTTKVLTIGAVALIFGLVNAIIRPIMMVLAFPLLILTLGLFTFVVNALMLSLTSWLSDAVGLSFTVDRFFWDAILGALIITLVSMVLSVVLPDGKNR</sequence>
<keyword evidence="1" id="KW-1133">Transmembrane helix</keyword>
<keyword evidence="1" id="KW-0812">Transmembrane</keyword>
<dbReference type="EMBL" id="VFOP01000001">
    <property type="protein sequence ID" value="TQL49596.1"/>
    <property type="molecule type" value="Genomic_DNA"/>
</dbReference>
<dbReference type="OrthoDB" id="9810847at2"/>
<accession>A0A542YNB9</accession>
<feature type="transmembrane region" description="Helical" evidence="1">
    <location>
        <begin position="60"/>
        <end position="80"/>
    </location>
</feature>
<dbReference type="InterPro" id="IPR007165">
    <property type="entry name" value="Phage_holin_4_2"/>
</dbReference>
<name>A0A542YNB9_9MICO</name>
<feature type="transmembrane region" description="Helical" evidence="1">
    <location>
        <begin position="7"/>
        <end position="24"/>
    </location>
</feature>
<gene>
    <name evidence="2" type="ORF">FB467_0671</name>
</gene>
<protein>
    <submittedName>
        <fullName evidence="2">Putative membrane protein</fullName>
    </submittedName>
</protein>
<evidence type="ECO:0000256" key="1">
    <source>
        <dbReference type="SAM" id="Phobius"/>
    </source>
</evidence>
<dbReference type="Pfam" id="PF04020">
    <property type="entry name" value="Phage_holin_4_2"/>
    <property type="match status" value="1"/>
</dbReference>
<feature type="transmembrane region" description="Helical" evidence="1">
    <location>
        <begin position="36"/>
        <end position="53"/>
    </location>
</feature>
<keyword evidence="3" id="KW-1185">Reference proteome</keyword>
<keyword evidence="1" id="KW-0472">Membrane</keyword>
<evidence type="ECO:0000313" key="3">
    <source>
        <dbReference type="Proteomes" id="UP000319516"/>
    </source>
</evidence>
<feature type="transmembrane region" description="Helical" evidence="1">
    <location>
        <begin position="100"/>
        <end position="122"/>
    </location>
</feature>
<organism evidence="2 3">
    <name type="scientific">Ornithinicoccus hortensis</name>
    <dbReference type="NCBI Taxonomy" id="82346"/>
    <lineage>
        <taxon>Bacteria</taxon>
        <taxon>Bacillati</taxon>
        <taxon>Actinomycetota</taxon>
        <taxon>Actinomycetes</taxon>
        <taxon>Micrococcales</taxon>
        <taxon>Intrasporangiaceae</taxon>
        <taxon>Ornithinicoccus</taxon>
    </lineage>
</organism>
<dbReference type="Proteomes" id="UP000319516">
    <property type="component" value="Unassembled WGS sequence"/>
</dbReference>
<evidence type="ECO:0000313" key="2">
    <source>
        <dbReference type="EMBL" id="TQL49596.1"/>
    </source>
</evidence>